<keyword evidence="3" id="KW-1185">Reference proteome</keyword>
<name>A0AAV7UM26_PLEWA</name>
<evidence type="ECO:0000256" key="1">
    <source>
        <dbReference type="SAM" id="MobiDB-lite"/>
    </source>
</evidence>
<dbReference type="AlphaFoldDB" id="A0AAV7UM26"/>
<accession>A0AAV7UM26</accession>
<feature type="compositionally biased region" description="Low complexity" evidence="1">
    <location>
        <begin position="90"/>
        <end position="109"/>
    </location>
</feature>
<comment type="caution">
    <text evidence="2">The sequence shown here is derived from an EMBL/GenBank/DDBJ whole genome shotgun (WGS) entry which is preliminary data.</text>
</comment>
<proteinExistence type="predicted"/>
<reference evidence="2" key="1">
    <citation type="journal article" date="2022" name="bioRxiv">
        <title>Sequencing and chromosome-scale assembly of the giantPleurodeles waltlgenome.</title>
        <authorList>
            <person name="Brown T."/>
            <person name="Elewa A."/>
            <person name="Iarovenko S."/>
            <person name="Subramanian E."/>
            <person name="Araus A.J."/>
            <person name="Petzold A."/>
            <person name="Susuki M."/>
            <person name="Suzuki K.-i.T."/>
            <person name="Hayashi T."/>
            <person name="Toyoda A."/>
            <person name="Oliveira C."/>
            <person name="Osipova E."/>
            <person name="Leigh N.D."/>
            <person name="Simon A."/>
            <person name="Yun M.H."/>
        </authorList>
    </citation>
    <scope>NUCLEOTIDE SEQUENCE</scope>
    <source>
        <strain evidence="2">20211129_DDA</strain>
        <tissue evidence="2">Liver</tissue>
    </source>
</reference>
<gene>
    <name evidence="2" type="ORF">NDU88_006640</name>
</gene>
<feature type="compositionally biased region" description="Polar residues" evidence="1">
    <location>
        <begin position="43"/>
        <end position="60"/>
    </location>
</feature>
<feature type="region of interest" description="Disordered" evidence="1">
    <location>
        <begin position="29"/>
        <end position="60"/>
    </location>
</feature>
<protein>
    <submittedName>
        <fullName evidence="2">Uncharacterized protein</fullName>
    </submittedName>
</protein>
<sequence length="141" mass="15302">MPEPAISDSGPLRHLQLLHFCARQAASSGLAEARHTRRAQSPHEFQSPAQHQTRLMGSSSLPIRALHYGCRLAPRRVNRPPAPSSVRSTGRSAPLPPAASAGPRRAALSVPPRQPRVLPRSYRVPPLLRYLQLHSGTLPGA</sequence>
<feature type="region of interest" description="Disordered" evidence="1">
    <location>
        <begin position="73"/>
        <end position="119"/>
    </location>
</feature>
<evidence type="ECO:0000313" key="3">
    <source>
        <dbReference type="Proteomes" id="UP001066276"/>
    </source>
</evidence>
<dbReference type="Proteomes" id="UP001066276">
    <property type="component" value="Chromosome 3_1"/>
</dbReference>
<organism evidence="2 3">
    <name type="scientific">Pleurodeles waltl</name>
    <name type="common">Iberian ribbed newt</name>
    <dbReference type="NCBI Taxonomy" id="8319"/>
    <lineage>
        <taxon>Eukaryota</taxon>
        <taxon>Metazoa</taxon>
        <taxon>Chordata</taxon>
        <taxon>Craniata</taxon>
        <taxon>Vertebrata</taxon>
        <taxon>Euteleostomi</taxon>
        <taxon>Amphibia</taxon>
        <taxon>Batrachia</taxon>
        <taxon>Caudata</taxon>
        <taxon>Salamandroidea</taxon>
        <taxon>Salamandridae</taxon>
        <taxon>Pleurodelinae</taxon>
        <taxon>Pleurodeles</taxon>
    </lineage>
</organism>
<dbReference type="EMBL" id="JANPWB010000005">
    <property type="protein sequence ID" value="KAJ1189898.1"/>
    <property type="molecule type" value="Genomic_DNA"/>
</dbReference>
<evidence type="ECO:0000313" key="2">
    <source>
        <dbReference type="EMBL" id="KAJ1189898.1"/>
    </source>
</evidence>